<keyword evidence="1" id="KW-1133">Transmembrane helix</keyword>
<dbReference type="Proteomes" id="UP000279259">
    <property type="component" value="Unassembled WGS sequence"/>
</dbReference>
<dbReference type="EMBL" id="RSCD01000029">
    <property type="protein sequence ID" value="RSH81583.1"/>
    <property type="molecule type" value="Genomic_DNA"/>
</dbReference>
<feature type="transmembrane region" description="Helical" evidence="1">
    <location>
        <begin position="20"/>
        <end position="42"/>
    </location>
</feature>
<protein>
    <submittedName>
        <fullName evidence="2">Uncharacterized protein</fullName>
    </submittedName>
</protein>
<evidence type="ECO:0000313" key="2">
    <source>
        <dbReference type="EMBL" id="RSH81583.1"/>
    </source>
</evidence>
<dbReference type="AlphaFoldDB" id="A0A427XRY7"/>
<keyword evidence="3" id="KW-1185">Reference proteome</keyword>
<sequence length="95" mass="10219">MANLLSGVFHTVEGLVQSVLAVIQSIFNIIFSVFHGAFTVVWDLIESLAKLVGASAHFVISNIVILGLIAVVLVIYNDRSKRGSVKAPGSRKKVQ</sequence>
<gene>
    <name evidence="2" type="ORF">EHS25_006205</name>
</gene>
<evidence type="ECO:0000256" key="1">
    <source>
        <dbReference type="SAM" id="Phobius"/>
    </source>
</evidence>
<keyword evidence="1" id="KW-0812">Transmembrane</keyword>
<dbReference type="STRING" id="1890683.A0A427XRY7"/>
<evidence type="ECO:0000313" key="3">
    <source>
        <dbReference type="Proteomes" id="UP000279259"/>
    </source>
</evidence>
<proteinExistence type="predicted"/>
<dbReference type="OrthoDB" id="2561686at2759"/>
<keyword evidence="1" id="KW-0472">Membrane</keyword>
<reference evidence="2 3" key="1">
    <citation type="submission" date="2018-11" db="EMBL/GenBank/DDBJ databases">
        <title>Genome sequence of Saitozyma podzolica DSM 27192.</title>
        <authorList>
            <person name="Aliyu H."/>
            <person name="Gorte O."/>
            <person name="Ochsenreither K."/>
        </authorList>
    </citation>
    <scope>NUCLEOTIDE SEQUENCE [LARGE SCALE GENOMIC DNA]</scope>
    <source>
        <strain evidence="2 3">DSM 27192</strain>
    </source>
</reference>
<feature type="transmembrane region" description="Helical" evidence="1">
    <location>
        <begin position="54"/>
        <end position="76"/>
    </location>
</feature>
<name>A0A427XRY7_9TREE</name>
<organism evidence="2 3">
    <name type="scientific">Saitozyma podzolica</name>
    <dbReference type="NCBI Taxonomy" id="1890683"/>
    <lineage>
        <taxon>Eukaryota</taxon>
        <taxon>Fungi</taxon>
        <taxon>Dikarya</taxon>
        <taxon>Basidiomycota</taxon>
        <taxon>Agaricomycotina</taxon>
        <taxon>Tremellomycetes</taxon>
        <taxon>Tremellales</taxon>
        <taxon>Trimorphomycetaceae</taxon>
        <taxon>Saitozyma</taxon>
    </lineage>
</organism>
<comment type="caution">
    <text evidence="2">The sequence shown here is derived from an EMBL/GenBank/DDBJ whole genome shotgun (WGS) entry which is preliminary data.</text>
</comment>
<accession>A0A427XRY7</accession>